<evidence type="ECO:0000313" key="4">
    <source>
        <dbReference type="EMBL" id="SDH49127.1"/>
    </source>
</evidence>
<dbReference type="PANTHER" id="PTHR30055">
    <property type="entry name" value="HTH-TYPE TRANSCRIPTIONAL REGULATOR RUTR"/>
    <property type="match status" value="1"/>
</dbReference>
<dbReference type="InterPro" id="IPR050109">
    <property type="entry name" value="HTH-type_TetR-like_transc_reg"/>
</dbReference>
<dbReference type="AlphaFoldDB" id="A0A1G8CUD1"/>
<feature type="DNA-binding region" description="H-T-H motif" evidence="2">
    <location>
        <begin position="37"/>
        <end position="56"/>
    </location>
</feature>
<dbReference type="Pfam" id="PF17754">
    <property type="entry name" value="TetR_C_14"/>
    <property type="match status" value="1"/>
</dbReference>
<dbReference type="InterPro" id="IPR009057">
    <property type="entry name" value="Homeodomain-like_sf"/>
</dbReference>
<evidence type="ECO:0000259" key="3">
    <source>
        <dbReference type="PROSITE" id="PS50977"/>
    </source>
</evidence>
<dbReference type="GO" id="GO:0003700">
    <property type="term" value="F:DNA-binding transcription factor activity"/>
    <property type="evidence" value="ECO:0007669"/>
    <property type="project" value="TreeGrafter"/>
</dbReference>
<feature type="domain" description="HTH tetR-type" evidence="3">
    <location>
        <begin position="14"/>
        <end position="74"/>
    </location>
</feature>
<accession>A0A1G8CUD1</accession>
<keyword evidence="1 2" id="KW-0238">DNA-binding</keyword>
<dbReference type="PROSITE" id="PS50977">
    <property type="entry name" value="HTH_TETR_2"/>
    <property type="match status" value="1"/>
</dbReference>
<evidence type="ECO:0000313" key="5">
    <source>
        <dbReference type="Proteomes" id="UP000199258"/>
    </source>
</evidence>
<keyword evidence="5" id="KW-1185">Reference proteome</keyword>
<dbReference type="GO" id="GO:0000976">
    <property type="term" value="F:transcription cis-regulatory region binding"/>
    <property type="evidence" value="ECO:0007669"/>
    <property type="project" value="TreeGrafter"/>
</dbReference>
<dbReference type="EMBL" id="FNDT01000001">
    <property type="protein sequence ID" value="SDH49127.1"/>
    <property type="molecule type" value="Genomic_DNA"/>
</dbReference>
<dbReference type="Gene3D" id="1.10.357.10">
    <property type="entry name" value="Tetracycline Repressor, domain 2"/>
    <property type="match status" value="1"/>
</dbReference>
<evidence type="ECO:0000256" key="2">
    <source>
        <dbReference type="PROSITE-ProRule" id="PRU00335"/>
    </source>
</evidence>
<reference evidence="4 5" key="1">
    <citation type="submission" date="2016-10" db="EMBL/GenBank/DDBJ databases">
        <authorList>
            <person name="de Groot N.N."/>
        </authorList>
    </citation>
    <scope>NUCLEOTIDE SEQUENCE [LARGE SCALE GENOMIC DNA]</scope>
    <source>
        <strain evidence="4 5">NP_1H</strain>
    </source>
</reference>
<dbReference type="InterPro" id="IPR001647">
    <property type="entry name" value="HTH_TetR"/>
</dbReference>
<sequence length="204" mass="22224">MTEPELSRREQNKLDTRRAIAQAALDLARTRGMGGFTAEQIADQAGVSRRTFFNYFHSPEEALIVSTESFLDRAEAELLARPAEEPILDAMIAALAATTKVENLKDCGDLFRLSAGNPDLLGTHLLAWERAEARIISAVEDRLQGRASSLYIHALVGSLLSCAKAAMREWVSADTPDADAAQTLEHHIVATLTMLRDGFSSPSS</sequence>
<dbReference type="OrthoDB" id="8688418at2"/>
<dbReference type="InterPro" id="IPR041347">
    <property type="entry name" value="MftR_C"/>
</dbReference>
<name>A0A1G8CUD1_9MICC</name>
<dbReference type="Gene3D" id="1.10.10.60">
    <property type="entry name" value="Homeodomain-like"/>
    <property type="match status" value="1"/>
</dbReference>
<dbReference type="STRING" id="335973.SAMN04488693_101389"/>
<dbReference type="Proteomes" id="UP000199258">
    <property type="component" value="Unassembled WGS sequence"/>
</dbReference>
<organism evidence="4 5">
    <name type="scientific">Arthrobacter subterraneus</name>
    <dbReference type="NCBI Taxonomy" id="335973"/>
    <lineage>
        <taxon>Bacteria</taxon>
        <taxon>Bacillati</taxon>
        <taxon>Actinomycetota</taxon>
        <taxon>Actinomycetes</taxon>
        <taxon>Micrococcales</taxon>
        <taxon>Micrococcaceae</taxon>
        <taxon>Arthrobacter</taxon>
    </lineage>
</organism>
<dbReference type="PRINTS" id="PR00455">
    <property type="entry name" value="HTHTETR"/>
</dbReference>
<gene>
    <name evidence="4" type="ORF">SAMN04488693_101389</name>
</gene>
<dbReference type="PANTHER" id="PTHR30055:SF226">
    <property type="entry name" value="HTH-TYPE TRANSCRIPTIONAL REGULATOR PKSA"/>
    <property type="match status" value="1"/>
</dbReference>
<dbReference type="RefSeq" id="WP_090584274.1">
    <property type="nucleotide sequence ID" value="NZ_FNDT01000001.1"/>
</dbReference>
<evidence type="ECO:0000256" key="1">
    <source>
        <dbReference type="ARBA" id="ARBA00023125"/>
    </source>
</evidence>
<dbReference type="SUPFAM" id="SSF46689">
    <property type="entry name" value="Homeodomain-like"/>
    <property type="match status" value="1"/>
</dbReference>
<dbReference type="Pfam" id="PF00440">
    <property type="entry name" value="TetR_N"/>
    <property type="match status" value="1"/>
</dbReference>
<protein>
    <submittedName>
        <fullName evidence="4">DNA-binding transcriptional regulator, AcrR family</fullName>
    </submittedName>
</protein>
<proteinExistence type="predicted"/>